<accession>A0AB37ZXS1</accession>
<gene>
    <name evidence="1" type="ORF">SAMN04488525_101846</name>
</gene>
<keyword evidence="2" id="KW-1185">Reference proteome</keyword>
<evidence type="ECO:0000313" key="1">
    <source>
        <dbReference type="EMBL" id="SEA00563.1"/>
    </source>
</evidence>
<evidence type="ECO:0000313" key="2">
    <source>
        <dbReference type="Proteomes" id="UP000199042"/>
    </source>
</evidence>
<name>A0AB37ZXS1_9LACT</name>
<dbReference type="RefSeq" id="WP_086986884.1">
    <property type="nucleotide sequence ID" value="NZ_FJNA01000002.1"/>
</dbReference>
<dbReference type="Proteomes" id="UP000199042">
    <property type="component" value="Unassembled WGS sequence"/>
</dbReference>
<sequence length="90" mass="10532">MKTYLSERYPNKLAKAFVRDNLLAMIIVEHDATDSYRVYVYRSQKQILLTAGRLNKKQSDLKEINDQYLDATVLEMRLITGNLKIPERVV</sequence>
<reference evidence="1 2" key="1">
    <citation type="submission" date="2016-10" db="EMBL/GenBank/DDBJ databases">
        <authorList>
            <person name="Varghese N."/>
            <person name="Submissions S."/>
        </authorList>
    </citation>
    <scope>NUCLEOTIDE SEQUENCE [LARGE SCALE GENOMIC DNA]</scope>
    <source>
        <strain evidence="1 2">DSM 14526</strain>
    </source>
</reference>
<protein>
    <submittedName>
        <fullName evidence="1">Uncharacterized protein</fullName>
    </submittedName>
</protein>
<dbReference type="AlphaFoldDB" id="A0AB37ZXS1"/>
<comment type="caution">
    <text evidence="1">The sequence shown here is derived from an EMBL/GenBank/DDBJ whole genome shotgun (WGS) entry which is preliminary data.</text>
</comment>
<organism evidence="1 2">
    <name type="scientific">Trichococcus collinsii</name>
    <dbReference type="NCBI Taxonomy" id="157076"/>
    <lineage>
        <taxon>Bacteria</taxon>
        <taxon>Bacillati</taxon>
        <taxon>Bacillota</taxon>
        <taxon>Bacilli</taxon>
        <taxon>Lactobacillales</taxon>
        <taxon>Carnobacteriaceae</taxon>
        <taxon>Trichococcus</taxon>
    </lineage>
</organism>
<dbReference type="EMBL" id="FNQH01000001">
    <property type="protein sequence ID" value="SEA00563.1"/>
    <property type="molecule type" value="Genomic_DNA"/>
</dbReference>
<proteinExistence type="predicted"/>